<dbReference type="InterPro" id="IPR038718">
    <property type="entry name" value="SNF2-like_sf"/>
</dbReference>
<proteinExistence type="predicted"/>
<sequence length="105" mass="12160">EQLGRESHFARLRLLDPDRFYDYEAFVEEEEQYAPVADAITSLFSGEKLPDEAKNQITELLSEQDVEPLFRIIESNSDEEAKASARQELIDNLMDRHGTGRVLFR</sequence>
<gene>
    <name evidence="1" type="ORF">CA163_28835</name>
</gene>
<dbReference type="Proteomes" id="UP000214596">
    <property type="component" value="Unassembled WGS sequence"/>
</dbReference>
<evidence type="ECO:0000313" key="1">
    <source>
        <dbReference type="EMBL" id="OXE29401.1"/>
    </source>
</evidence>
<accession>A0A227J2R3</accession>
<reference evidence="1 2" key="1">
    <citation type="journal article" date="2017" name="Appl. Environ. Microbiol.">
        <title>Parallel evolution of two clades of a major Atlantic endemic Vibrio parahaemolyticus pathogen lineage by independent acquisition of related pathogenicity islands.</title>
        <authorList>
            <person name="Xu F."/>
            <person name="Gonzalez-Escalona N."/>
            <person name="Drees K.P."/>
            <person name="Sebra R.P."/>
            <person name="Cooper V.S."/>
            <person name="Jones S.H."/>
            <person name="Whistler C.A."/>
        </authorList>
    </citation>
    <scope>NUCLEOTIDE SEQUENCE [LARGE SCALE GENOMIC DNA]</scope>
    <source>
        <strain evidence="1 2">MAVP-3</strain>
    </source>
</reference>
<comment type="caution">
    <text evidence="1">The sequence shown here is derived from an EMBL/GenBank/DDBJ whole genome shotgun (WGS) entry which is preliminary data.</text>
</comment>
<organism evidence="1 2">
    <name type="scientific">Vibrio parahaemolyticus</name>
    <dbReference type="NCBI Taxonomy" id="670"/>
    <lineage>
        <taxon>Bacteria</taxon>
        <taxon>Pseudomonadati</taxon>
        <taxon>Pseudomonadota</taxon>
        <taxon>Gammaproteobacteria</taxon>
        <taxon>Vibrionales</taxon>
        <taxon>Vibrionaceae</taxon>
        <taxon>Vibrio</taxon>
    </lineage>
</organism>
<dbReference type="Gene3D" id="3.40.50.10810">
    <property type="entry name" value="Tandem AAA-ATPase domain"/>
    <property type="match status" value="1"/>
</dbReference>
<feature type="non-terminal residue" evidence="1">
    <location>
        <position position="1"/>
    </location>
</feature>
<dbReference type="AlphaFoldDB" id="A0A227J2R3"/>
<dbReference type="EMBL" id="NIXT01003299">
    <property type="protein sequence ID" value="OXE29401.1"/>
    <property type="molecule type" value="Genomic_DNA"/>
</dbReference>
<feature type="non-terminal residue" evidence="1">
    <location>
        <position position="105"/>
    </location>
</feature>
<name>A0A227J2R3_VIBPH</name>
<evidence type="ECO:0000313" key="2">
    <source>
        <dbReference type="Proteomes" id="UP000214596"/>
    </source>
</evidence>
<protein>
    <submittedName>
        <fullName evidence="1">Uncharacterized protein</fullName>
    </submittedName>
</protein>